<keyword evidence="7 8" id="KW-0472">Membrane</keyword>
<evidence type="ECO:0000256" key="1">
    <source>
        <dbReference type="ARBA" id="ARBA00004651"/>
    </source>
</evidence>
<sequence length="188" mass="21129">MMQTRKLSLIALFSALAFVLMVFISVPLIPTVPFLKIDLSFIPIFMGMMLLDLKSGYLILLIRSLLKLLLNNSGVNDYIGLPMNIVGFMILMTVLYYCLTKNKWHSWIQKGLAVVFGMGALTIVMVVLNYVYAIPLYAQFANFNIGQVFGVFNYLLLAVVPFNLLEGLILVGLSLLILPFVRRLIAMI</sequence>
<comment type="subcellular location">
    <subcellularLocation>
        <location evidence="1">Cell membrane</location>
        <topology evidence="1">Multi-pass membrane protein</topology>
    </subcellularLocation>
</comment>
<feature type="transmembrane region" description="Helical" evidence="9">
    <location>
        <begin position="154"/>
        <end position="181"/>
    </location>
</feature>
<dbReference type="Proteomes" id="UP000500741">
    <property type="component" value="Chromosome"/>
</dbReference>
<dbReference type="RefSeq" id="WP_166011646.1">
    <property type="nucleotide sequence ID" value="NZ_CP049888.1"/>
</dbReference>
<dbReference type="PANTHER" id="PTHR38438">
    <property type="entry name" value="RIBOFLAVIN TRANSPORTER RIBU"/>
    <property type="match status" value="1"/>
</dbReference>
<comment type="function">
    <text evidence="8">Probably a riboflavin-binding protein that interacts with the energy-coupling factor (ECF) ABC-transporter complex.</text>
</comment>
<keyword evidence="6 9" id="KW-1133">Transmembrane helix</keyword>
<evidence type="ECO:0000256" key="3">
    <source>
        <dbReference type="ARBA" id="ARBA00022448"/>
    </source>
</evidence>
<reference evidence="10 11" key="1">
    <citation type="submission" date="2020-03" db="EMBL/GenBank/DDBJ databases">
        <title>Weissella sp. nov., isolated from Cybister lewisianus.</title>
        <authorList>
            <person name="Hyun D.-W."/>
            <person name="Bae J.-W."/>
        </authorList>
    </citation>
    <scope>NUCLEOTIDE SEQUENCE [LARGE SCALE GENOMIC DNA]</scope>
    <source>
        <strain evidence="10 11">HDW19</strain>
    </source>
</reference>
<keyword evidence="4 8" id="KW-1003">Cell membrane</keyword>
<feature type="transmembrane region" description="Helical" evidence="9">
    <location>
        <begin position="41"/>
        <end position="66"/>
    </location>
</feature>
<feature type="transmembrane region" description="Helical" evidence="9">
    <location>
        <begin position="111"/>
        <end position="134"/>
    </location>
</feature>
<name>A0A6G8B1Y3_9LACO</name>
<proteinExistence type="inferred from homology"/>
<dbReference type="PANTHER" id="PTHR38438:SF1">
    <property type="entry name" value="RIBOFLAVIN TRANSPORTER RIBU"/>
    <property type="match status" value="1"/>
</dbReference>
<accession>A0A6G8B1Y3</accession>
<protein>
    <recommendedName>
        <fullName evidence="8">Riboflavin transporter</fullName>
    </recommendedName>
</protein>
<dbReference type="InterPro" id="IPR024529">
    <property type="entry name" value="ECF_trnsprt_substrate-spec"/>
</dbReference>
<dbReference type="GO" id="GO:0032217">
    <property type="term" value="F:riboflavin transmembrane transporter activity"/>
    <property type="evidence" value="ECO:0007669"/>
    <property type="project" value="UniProtKB-UniRule"/>
</dbReference>
<evidence type="ECO:0000256" key="9">
    <source>
        <dbReference type="SAM" id="Phobius"/>
    </source>
</evidence>
<feature type="transmembrane region" description="Helical" evidence="9">
    <location>
        <begin position="6"/>
        <end position="29"/>
    </location>
</feature>
<gene>
    <name evidence="10" type="ORF">G7084_01000</name>
</gene>
<dbReference type="Gene3D" id="1.10.1760.20">
    <property type="match status" value="1"/>
</dbReference>
<dbReference type="GO" id="GO:0005886">
    <property type="term" value="C:plasma membrane"/>
    <property type="evidence" value="ECO:0007669"/>
    <property type="project" value="UniProtKB-SubCell"/>
</dbReference>
<dbReference type="EMBL" id="CP049888">
    <property type="protein sequence ID" value="QIL51247.1"/>
    <property type="molecule type" value="Genomic_DNA"/>
</dbReference>
<comment type="similarity">
    <text evidence="2 8">Belongs to the prokaryotic riboflavin transporter (P-RFT) (TC 2.A.87) family.</text>
</comment>
<keyword evidence="11" id="KW-1185">Reference proteome</keyword>
<keyword evidence="5 9" id="KW-0812">Transmembrane</keyword>
<organism evidence="10 11">
    <name type="scientific">Weissella coleopterorum</name>
    <dbReference type="NCBI Taxonomy" id="2714949"/>
    <lineage>
        <taxon>Bacteria</taxon>
        <taxon>Bacillati</taxon>
        <taxon>Bacillota</taxon>
        <taxon>Bacilli</taxon>
        <taxon>Lactobacillales</taxon>
        <taxon>Lactobacillaceae</taxon>
        <taxon>Weissella</taxon>
    </lineage>
</organism>
<evidence type="ECO:0000313" key="11">
    <source>
        <dbReference type="Proteomes" id="UP000500741"/>
    </source>
</evidence>
<dbReference type="Pfam" id="PF12822">
    <property type="entry name" value="ECF_trnsprt"/>
    <property type="match status" value="1"/>
</dbReference>
<evidence type="ECO:0000256" key="4">
    <source>
        <dbReference type="ARBA" id="ARBA00022475"/>
    </source>
</evidence>
<dbReference type="KEGG" id="wco:G7084_01000"/>
<keyword evidence="3 8" id="KW-0813">Transport</keyword>
<dbReference type="InterPro" id="IPR025720">
    <property type="entry name" value="RibU"/>
</dbReference>
<evidence type="ECO:0000256" key="8">
    <source>
        <dbReference type="PIRNR" id="PIRNR037778"/>
    </source>
</evidence>
<evidence type="ECO:0000256" key="7">
    <source>
        <dbReference type="ARBA" id="ARBA00023136"/>
    </source>
</evidence>
<evidence type="ECO:0000256" key="2">
    <source>
        <dbReference type="ARBA" id="ARBA00005540"/>
    </source>
</evidence>
<dbReference type="AlphaFoldDB" id="A0A6G8B1Y3"/>
<evidence type="ECO:0000256" key="6">
    <source>
        <dbReference type="ARBA" id="ARBA00022989"/>
    </source>
</evidence>
<evidence type="ECO:0000313" key="10">
    <source>
        <dbReference type="EMBL" id="QIL51247.1"/>
    </source>
</evidence>
<feature type="transmembrane region" description="Helical" evidence="9">
    <location>
        <begin position="78"/>
        <end position="99"/>
    </location>
</feature>
<dbReference type="PIRSF" id="PIRSF037778">
    <property type="entry name" value="UCP037778_transp_RibU"/>
    <property type="match status" value="1"/>
</dbReference>
<evidence type="ECO:0000256" key="5">
    <source>
        <dbReference type="ARBA" id="ARBA00022692"/>
    </source>
</evidence>